<proteinExistence type="predicted"/>
<evidence type="ECO:0000313" key="2">
    <source>
        <dbReference type="Proteomes" id="UP001186974"/>
    </source>
</evidence>
<name>A0ACC3CZR0_9PEZI</name>
<comment type="caution">
    <text evidence="1">The sequence shown here is derived from an EMBL/GenBank/DDBJ whole genome shotgun (WGS) entry which is preliminary data.</text>
</comment>
<keyword evidence="2" id="KW-1185">Reference proteome</keyword>
<sequence length="201" mass="22475">EWTAIFGDVLFPLITQLLKPEVYQSDAQGMAETRVQAATLLCKIFLNYMVLLAEWDGMVGLWLGIVDVLERLMRSGQGGGMEESVEEGVKNVLLVMSAQGILKLPKGEGEDGDQEGDGGELWDKTWARLDRFLPGLMQELFPKEAEKAKERPKGEPRPVAVDQEKLPERRAEKDVEEDVGREAEKMAEKKEAEESKEGNVN</sequence>
<dbReference type="EMBL" id="JAWDJW010009174">
    <property type="protein sequence ID" value="KAK3059705.1"/>
    <property type="molecule type" value="Genomic_DNA"/>
</dbReference>
<accession>A0ACC3CZR0</accession>
<gene>
    <name evidence="1" type="ORF">LTS18_010233</name>
</gene>
<protein>
    <submittedName>
        <fullName evidence="1">Uncharacterized protein</fullName>
    </submittedName>
</protein>
<dbReference type="Proteomes" id="UP001186974">
    <property type="component" value="Unassembled WGS sequence"/>
</dbReference>
<reference evidence="1" key="1">
    <citation type="submission" date="2024-09" db="EMBL/GenBank/DDBJ databases">
        <title>Black Yeasts Isolated from many extreme environments.</title>
        <authorList>
            <person name="Coleine C."/>
            <person name="Stajich J.E."/>
            <person name="Selbmann L."/>
        </authorList>
    </citation>
    <scope>NUCLEOTIDE SEQUENCE</scope>
    <source>
        <strain evidence="1">CCFEE 5737</strain>
    </source>
</reference>
<evidence type="ECO:0000313" key="1">
    <source>
        <dbReference type="EMBL" id="KAK3059705.1"/>
    </source>
</evidence>
<organism evidence="1 2">
    <name type="scientific">Coniosporium uncinatum</name>
    <dbReference type="NCBI Taxonomy" id="93489"/>
    <lineage>
        <taxon>Eukaryota</taxon>
        <taxon>Fungi</taxon>
        <taxon>Dikarya</taxon>
        <taxon>Ascomycota</taxon>
        <taxon>Pezizomycotina</taxon>
        <taxon>Dothideomycetes</taxon>
        <taxon>Dothideomycetes incertae sedis</taxon>
        <taxon>Coniosporium</taxon>
    </lineage>
</organism>
<feature type="non-terminal residue" evidence="1">
    <location>
        <position position="1"/>
    </location>
</feature>